<gene>
    <name evidence="15" type="primary">phrB</name>
    <name evidence="15" type="ORF">SV7mr_40340</name>
</gene>
<keyword evidence="6" id="KW-0285">Flavoprotein</keyword>
<evidence type="ECO:0000256" key="11">
    <source>
        <dbReference type="ARBA" id="ARBA00023239"/>
    </source>
</evidence>
<name>A0A517SZC4_9BACT</name>
<evidence type="ECO:0000313" key="16">
    <source>
        <dbReference type="Proteomes" id="UP000315003"/>
    </source>
</evidence>
<dbReference type="Proteomes" id="UP000315003">
    <property type="component" value="Chromosome"/>
</dbReference>
<feature type="domain" description="Photolyase/cryptochrome alpha/beta" evidence="14">
    <location>
        <begin position="21"/>
        <end position="156"/>
    </location>
</feature>
<evidence type="ECO:0000256" key="6">
    <source>
        <dbReference type="ARBA" id="ARBA00022630"/>
    </source>
</evidence>
<organism evidence="15 16">
    <name type="scientific">Stieleria bergensis</name>
    <dbReference type="NCBI Taxonomy" id="2528025"/>
    <lineage>
        <taxon>Bacteria</taxon>
        <taxon>Pseudomonadati</taxon>
        <taxon>Planctomycetota</taxon>
        <taxon>Planctomycetia</taxon>
        <taxon>Pirellulales</taxon>
        <taxon>Pirellulaceae</taxon>
        <taxon>Stieleria</taxon>
    </lineage>
</organism>
<comment type="similarity">
    <text evidence="3">Belongs to the DNA photolyase class-2 family.</text>
</comment>
<dbReference type="InterPro" id="IPR014729">
    <property type="entry name" value="Rossmann-like_a/b/a_fold"/>
</dbReference>
<dbReference type="GO" id="GO:0000719">
    <property type="term" value="P:photoreactive repair"/>
    <property type="evidence" value="ECO:0007669"/>
    <property type="project" value="TreeGrafter"/>
</dbReference>
<dbReference type="InterPro" id="IPR006050">
    <property type="entry name" value="DNA_photolyase_N"/>
</dbReference>
<evidence type="ECO:0000256" key="5">
    <source>
        <dbReference type="ARBA" id="ARBA00014046"/>
    </source>
</evidence>
<dbReference type="SUPFAM" id="SSF48173">
    <property type="entry name" value="Cryptochrome/photolyase FAD-binding domain"/>
    <property type="match status" value="1"/>
</dbReference>
<dbReference type="InterPro" id="IPR052219">
    <property type="entry name" value="Photolyase_Class-2"/>
</dbReference>
<evidence type="ECO:0000256" key="3">
    <source>
        <dbReference type="ARBA" id="ARBA00006409"/>
    </source>
</evidence>
<dbReference type="SUPFAM" id="SSF52425">
    <property type="entry name" value="Cryptochrome/photolyase, N-terminal domain"/>
    <property type="match status" value="1"/>
</dbReference>
<evidence type="ECO:0000259" key="14">
    <source>
        <dbReference type="PROSITE" id="PS51645"/>
    </source>
</evidence>
<evidence type="ECO:0000313" key="15">
    <source>
        <dbReference type="EMBL" id="QDT61498.1"/>
    </source>
</evidence>
<protein>
    <recommendedName>
        <fullName evidence="5">Deoxyribodipyrimidine photo-lyase</fullName>
        <ecNumber evidence="4">4.1.99.3</ecNumber>
    </recommendedName>
    <alternativeName>
        <fullName evidence="12">DNA photolyase</fullName>
    </alternativeName>
</protein>
<evidence type="ECO:0000256" key="4">
    <source>
        <dbReference type="ARBA" id="ARBA00013149"/>
    </source>
</evidence>
<evidence type="ECO:0000256" key="7">
    <source>
        <dbReference type="ARBA" id="ARBA00022763"/>
    </source>
</evidence>
<evidence type="ECO:0000256" key="9">
    <source>
        <dbReference type="ARBA" id="ARBA00023125"/>
    </source>
</evidence>
<dbReference type="PANTHER" id="PTHR10211">
    <property type="entry name" value="DEOXYRIBODIPYRIMIDINE PHOTOLYASE"/>
    <property type="match status" value="1"/>
</dbReference>
<dbReference type="InterPro" id="IPR036134">
    <property type="entry name" value="Crypto/Photolyase_FAD-like_sf"/>
</dbReference>
<dbReference type="PANTHER" id="PTHR10211:SF0">
    <property type="entry name" value="DEOXYRIBODIPYRIMIDINE PHOTO-LYASE"/>
    <property type="match status" value="1"/>
</dbReference>
<dbReference type="FunFam" id="1.10.579.10:FF:000002">
    <property type="entry name" value="Deoxyribodipyrimidine photolyase"/>
    <property type="match status" value="1"/>
</dbReference>
<keyword evidence="10" id="KW-0234">DNA repair</keyword>
<dbReference type="EC" id="4.1.99.3" evidence="4"/>
<keyword evidence="9" id="KW-0238">DNA-binding</keyword>
<dbReference type="Gene3D" id="1.25.40.80">
    <property type="match status" value="1"/>
</dbReference>
<accession>A0A517SZC4</accession>
<sequence>MSIAAERLHSVNSKPVNSDGRFVLYWMVAARRPRFNFALQHAVERAQQLKKPLVVLEPLRLRYRWASDRFHRFLIEGMRANAAAFEGRAVTYYPFVESDVESKPGDDSLLAAFAETACEVISDDAPYFFYPAMVRAVAKRLPVRLSLVDSNTVIPMRLAERTFTVAHSYRRHMHRNVIQWLDQMPQADPLEGVSLPKLRQLPPSVTEHWERADLKRLLSPGGLHDLPIDHSVAVVETLEGGAASAQRRWTGFLEQGLGRYDQDRNQPDCDGSSQMSPFLHFGHISAHQLVRDVLASESWRPEKLGDAIGKNQGFWGTSLAVEGFLDQVLTWRELGFNMAVRHPDRFDNLRSLPDWAKKSIQETARDRRPYLYGLSELEEAGTHDPVWNAAQRQLRQTGRMHNYLRMLWGKLIYQWTESAEQSFEFMEHLNNKYALDGRDPNSYSGILWVLGRYDRAWGPKRPVFGSLRYMTSDSARRKLKLERYLRRFEG</sequence>
<evidence type="ECO:0000256" key="10">
    <source>
        <dbReference type="ARBA" id="ARBA00023204"/>
    </source>
</evidence>
<dbReference type="InterPro" id="IPR036155">
    <property type="entry name" value="Crypto/Photolyase_N_sf"/>
</dbReference>
<reference evidence="15 16" key="1">
    <citation type="submission" date="2019-02" db="EMBL/GenBank/DDBJ databases">
        <title>Deep-cultivation of Planctomycetes and their phenomic and genomic characterization uncovers novel biology.</title>
        <authorList>
            <person name="Wiegand S."/>
            <person name="Jogler M."/>
            <person name="Boedeker C."/>
            <person name="Pinto D."/>
            <person name="Vollmers J."/>
            <person name="Rivas-Marin E."/>
            <person name="Kohn T."/>
            <person name="Peeters S.H."/>
            <person name="Heuer A."/>
            <person name="Rast P."/>
            <person name="Oberbeckmann S."/>
            <person name="Bunk B."/>
            <person name="Jeske O."/>
            <person name="Meyerdierks A."/>
            <person name="Storesund J.E."/>
            <person name="Kallscheuer N."/>
            <person name="Luecker S."/>
            <person name="Lage O.M."/>
            <person name="Pohl T."/>
            <person name="Merkel B.J."/>
            <person name="Hornburger P."/>
            <person name="Mueller R.-W."/>
            <person name="Bruemmer F."/>
            <person name="Labrenz M."/>
            <person name="Spormann A.M."/>
            <person name="Op den Camp H."/>
            <person name="Overmann J."/>
            <person name="Amann R."/>
            <person name="Jetten M.S.M."/>
            <person name="Mascher T."/>
            <person name="Medema M.H."/>
            <person name="Devos D.P."/>
            <person name="Kaster A.-K."/>
            <person name="Ovreas L."/>
            <person name="Rohde M."/>
            <person name="Galperin M.Y."/>
            <person name="Jogler C."/>
        </authorList>
    </citation>
    <scope>NUCLEOTIDE SEQUENCE [LARGE SCALE GENOMIC DNA]</scope>
    <source>
        <strain evidence="15 16">SV_7m_r</strain>
    </source>
</reference>
<dbReference type="Gene3D" id="3.40.50.620">
    <property type="entry name" value="HUPs"/>
    <property type="match status" value="1"/>
</dbReference>
<proteinExistence type="inferred from homology"/>
<keyword evidence="16" id="KW-1185">Reference proteome</keyword>
<keyword evidence="7" id="KW-0227">DNA damage</keyword>
<dbReference type="GO" id="GO:0003677">
    <property type="term" value="F:DNA binding"/>
    <property type="evidence" value="ECO:0007669"/>
    <property type="project" value="UniProtKB-KW"/>
</dbReference>
<keyword evidence="11 15" id="KW-0456">Lyase</keyword>
<evidence type="ECO:0000256" key="8">
    <source>
        <dbReference type="ARBA" id="ARBA00022827"/>
    </source>
</evidence>
<dbReference type="EMBL" id="CP036272">
    <property type="protein sequence ID" value="QDT61498.1"/>
    <property type="molecule type" value="Genomic_DNA"/>
</dbReference>
<dbReference type="AlphaFoldDB" id="A0A517SZC4"/>
<evidence type="ECO:0000256" key="12">
    <source>
        <dbReference type="ARBA" id="ARBA00031671"/>
    </source>
</evidence>
<comment type="cofactor">
    <cofactor evidence="2">
        <name>FAD</name>
        <dbReference type="ChEBI" id="CHEBI:57692"/>
    </cofactor>
</comment>
<evidence type="ECO:0000256" key="13">
    <source>
        <dbReference type="ARBA" id="ARBA00033999"/>
    </source>
</evidence>
<comment type="catalytic activity">
    <reaction evidence="13">
        <text>cyclobutadipyrimidine (in DNA) = 2 pyrimidine residues (in DNA).</text>
        <dbReference type="EC" id="4.1.99.3"/>
    </reaction>
</comment>
<dbReference type="RefSeq" id="WP_419187596.1">
    <property type="nucleotide sequence ID" value="NZ_CP036272.1"/>
</dbReference>
<dbReference type="GO" id="GO:0003904">
    <property type="term" value="F:deoxyribodipyrimidine photo-lyase activity"/>
    <property type="evidence" value="ECO:0007669"/>
    <property type="project" value="UniProtKB-EC"/>
</dbReference>
<dbReference type="PROSITE" id="PS51645">
    <property type="entry name" value="PHR_CRY_ALPHA_BETA"/>
    <property type="match status" value="1"/>
</dbReference>
<keyword evidence="8" id="KW-0274">FAD</keyword>
<comment type="cofactor">
    <cofactor evidence="1">
        <name>(6R)-5,10-methylene-5,6,7,8-tetrahydrofolate</name>
        <dbReference type="ChEBI" id="CHEBI:15636"/>
    </cofactor>
</comment>
<evidence type="ECO:0000256" key="1">
    <source>
        <dbReference type="ARBA" id="ARBA00001932"/>
    </source>
</evidence>
<evidence type="ECO:0000256" key="2">
    <source>
        <dbReference type="ARBA" id="ARBA00001974"/>
    </source>
</evidence>
<dbReference type="Gene3D" id="1.10.579.10">
    <property type="entry name" value="DNA Cyclobutane Dipyrimidine Photolyase, subunit A, domain 3"/>
    <property type="match status" value="1"/>
</dbReference>